<dbReference type="SMART" id="SM00248">
    <property type="entry name" value="ANK"/>
    <property type="match status" value="5"/>
</dbReference>
<dbReference type="InterPro" id="IPR036770">
    <property type="entry name" value="Ankyrin_rpt-contain_sf"/>
</dbReference>
<keyword evidence="4" id="KW-0812">Transmembrane</keyword>
<evidence type="ECO:0000256" key="2">
    <source>
        <dbReference type="ARBA" id="ARBA00023043"/>
    </source>
</evidence>
<proteinExistence type="predicted"/>
<reference evidence="5 6" key="1">
    <citation type="submission" date="2018-05" db="EMBL/GenBank/DDBJ databases">
        <title>A metagenomic window into the 2 km-deep terrestrial subsurface aquifer revealed taxonomically and functionally diverse microbial community comprising novel uncultured bacterial lineages.</title>
        <authorList>
            <person name="Kadnikov V.V."/>
            <person name="Mardanov A.V."/>
            <person name="Beletsky A.V."/>
            <person name="Banks D."/>
            <person name="Pimenov N.V."/>
            <person name="Frank Y.A."/>
            <person name="Karnachuk O.V."/>
            <person name="Ravin N.V."/>
        </authorList>
    </citation>
    <scope>NUCLEOTIDE SEQUENCE [LARGE SCALE GENOMIC DNA]</scope>
    <source>
        <strain evidence="5">BY5</strain>
    </source>
</reference>
<feature type="repeat" description="ANK" evidence="3">
    <location>
        <begin position="190"/>
        <end position="218"/>
    </location>
</feature>
<feature type="repeat" description="ANK" evidence="3">
    <location>
        <begin position="388"/>
        <end position="420"/>
    </location>
</feature>
<evidence type="ECO:0000313" key="5">
    <source>
        <dbReference type="EMBL" id="RCK78267.1"/>
    </source>
</evidence>
<protein>
    <recommendedName>
        <fullName evidence="7">Ankyrin</fullName>
    </recommendedName>
</protein>
<dbReference type="AlphaFoldDB" id="A0A367ZK82"/>
<dbReference type="PROSITE" id="PS50297">
    <property type="entry name" value="ANK_REP_REGION"/>
    <property type="match status" value="3"/>
</dbReference>
<keyword evidence="4" id="KW-1133">Transmembrane helix</keyword>
<evidence type="ECO:0008006" key="7">
    <source>
        <dbReference type="Google" id="ProtNLM"/>
    </source>
</evidence>
<sequence length="558" mass="60903">MKRGLVWLVGAACLAGFLLFVPVLLLTRAWRDGRVSQGWTVALALGAAVLVHGGLLLNQQTLARNGEVWGLQAHRYLAPGAWAYQREDVLRDLFRSTLRIDPAVVGFLLDHGVDPEQAFDLFFRRDNLWFADENGGDVLAAILSRGADPHRQVPGLAEPPFIVALRSRRLGIARQLCQAGEVAAGFRGPRGETPLHLAVQAGADPAFLARLAAQSGPDAWRIADQSGRMPFHSFQHPAQIIALGSATALLLQPTTEGETLFHLALLNGHRLLFEQLMTLDVASQLTESQRNSLFLYARDVQTFSRWRPPVIDKTCRQATATFQTLWANALNSRSDAFIKALLVEGADPNALLPDGSRPLHRMIGTPDADRLIRLLASAGADLDAPDRQGFVALHTAIACGDATAARLLVDLGADIRVRTPDRKTVLNLIQELLPRIKHAGAGSLSLGATIEEIKKSHTWEEFYARLLREGVVIEVEAPPDTQLPNLPVLSAPSRPFASAREKETATPCPDCRRNPGRCSHCQGMGSRLDHATLSSKKCRSCLGRGRCPTCRGTGYLRR</sequence>
<gene>
    <name evidence="5" type="ORF">OZSIB_1644</name>
</gene>
<dbReference type="PANTHER" id="PTHR24189:SF50">
    <property type="entry name" value="ANKYRIN REPEAT AND SOCS BOX PROTEIN 2"/>
    <property type="match status" value="1"/>
</dbReference>
<keyword evidence="1" id="KW-0677">Repeat</keyword>
<evidence type="ECO:0000256" key="1">
    <source>
        <dbReference type="ARBA" id="ARBA00022737"/>
    </source>
</evidence>
<evidence type="ECO:0000313" key="6">
    <source>
        <dbReference type="Proteomes" id="UP000252355"/>
    </source>
</evidence>
<feature type="repeat" description="ANK" evidence="3">
    <location>
        <begin position="354"/>
        <end position="387"/>
    </location>
</feature>
<dbReference type="EMBL" id="QOQW01000025">
    <property type="protein sequence ID" value="RCK78267.1"/>
    <property type="molecule type" value="Genomic_DNA"/>
</dbReference>
<feature type="transmembrane region" description="Helical" evidence="4">
    <location>
        <begin position="38"/>
        <end position="57"/>
    </location>
</feature>
<evidence type="ECO:0000256" key="3">
    <source>
        <dbReference type="PROSITE-ProRule" id="PRU00023"/>
    </source>
</evidence>
<keyword evidence="2 3" id="KW-0040">ANK repeat</keyword>
<organism evidence="5 6">
    <name type="scientific">Candidatus Ozemobacter sibiricus</name>
    <dbReference type="NCBI Taxonomy" id="2268124"/>
    <lineage>
        <taxon>Bacteria</taxon>
        <taxon>Candidatus Ozemobacteria</taxon>
        <taxon>Candidatus Ozemobacterales</taxon>
        <taxon>Candidatus Ozemobacteraceae</taxon>
        <taxon>Candidatus Ozemobacter</taxon>
    </lineage>
</organism>
<dbReference type="PANTHER" id="PTHR24189">
    <property type="entry name" value="MYOTROPHIN"/>
    <property type="match status" value="1"/>
</dbReference>
<dbReference type="Gene3D" id="1.25.40.20">
    <property type="entry name" value="Ankyrin repeat-containing domain"/>
    <property type="match status" value="2"/>
</dbReference>
<dbReference type="SUPFAM" id="SSF48403">
    <property type="entry name" value="Ankyrin repeat"/>
    <property type="match status" value="1"/>
</dbReference>
<feature type="transmembrane region" description="Helical" evidence="4">
    <location>
        <begin position="6"/>
        <end position="26"/>
    </location>
</feature>
<keyword evidence="4" id="KW-0472">Membrane</keyword>
<dbReference type="InterPro" id="IPR002110">
    <property type="entry name" value="Ankyrin_rpt"/>
</dbReference>
<name>A0A367ZK82_9BACT</name>
<accession>A0A367ZK82</accession>
<dbReference type="InterPro" id="IPR050745">
    <property type="entry name" value="Multifunctional_regulatory"/>
</dbReference>
<comment type="caution">
    <text evidence="5">The sequence shown here is derived from an EMBL/GenBank/DDBJ whole genome shotgun (WGS) entry which is preliminary data.</text>
</comment>
<dbReference type="PROSITE" id="PS50088">
    <property type="entry name" value="ANK_REPEAT"/>
    <property type="match status" value="3"/>
</dbReference>
<evidence type="ECO:0000256" key="4">
    <source>
        <dbReference type="SAM" id="Phobius"/>
    </source>
</evidence>
<dbReference type="Proteomes" id="UP000252355">
    <property type="component" value="Unassembled WGS sequence"/>
</dbReference>
<dbReference type="Pfam" id="PF12796">
    <property type="entry name" value="Ank_2"/>
    <property type="match status" value="1"/>
</dbReference>